<sequence length="62" mass="7434">MNLSELLKKYKVTKNNDKIDYEELLTLAKRFYISNEISFQDYKSLVKNIEQNSKQDTYIPIN</sequence>
<dbReference type="Pfam" id="PF14178">
    <property type="entry name" value="YppF"/>
    <property type="match status" value="1"/>
</dbReference>
<accession>A0ABW5RRS7</accession>
<dbReference type="RefSeq" id="WP_377935077.1">
    <property type="nucleotide sequence ID" value="NZ_JBHUMF010000025.1"/>
</dbReference>
<organism evidence="1 2">
    <name type="scientific">Bacillus seohaeanensis</name>
    <dbReference type="NCBI Taxonomy" id="284580"/>
    <lineage>
        <taxon>Bacteria</taxon>
        <taxon>Bacillati</taxon>
        <taxon>Bacillota</taxon>
        <taxon>Bacilli</taxon>
        <taxon>Bacillales</taxon>
        <taxon>Bacillaceae</taxon>
        <taxon>Bacillus</taxon>
    </lineage>
</organism>
<dbReference type="Proteomes" id="UP001597506">
    <property type="component" value="Unassembled WGS sequence"/>
</dbReference>
<evidence type="ECO:0000313" key="2">
    <source>
        <dbReference type="Proteomes" id="UP001597506"/>
    </source>
</evidence>
<reference evidence="2" key="1">
    <citation type="journal article" date="2019" name="Int. J. Syst. Evol. Microbiol.">
        <title>The Global Catalogue of Microorganisms (GCM) 10K type strain sequencing project: providing services to taxonomists for standard genome sequencing and annotation.</title>
        <authorList>
            <consortium name="The Broad Institute Genomics Platform"/>
            <consortium name="The Broad Institute Genome Sequencing Center for Infectious Disease"/>
            <person name="Wu L."/>
            <person name="Ma J."/>
        </authorList>
    </citation>
    <scope>NUCLEOTIDE SEQUENCE [LARGE SCALE GENOMIC DNA]</scope>
    <source>
        <strain evidence="2">KCTC 3913</strain>
    </source>
</reference>
<comment type="caution">
    <text evidence="1">The sequence shown here is derived from an EMBL/GenBank/DDBJ whole genome shotgun (WGS) entry which is preliminary data.</text>
</comment>
<keyword evidence="2" id="KW-1185">Reference proteome</keyword>
<evidence type="ECO:0000313" key="1">
    <source>
        <dbReference type="EMBL" id="MFD2681135.1"/>
    </source>
</evidence>
<gene>
    <name evidence="1" type="primary">yppF</name>
    <name evidence="1" type="ORF">ACFSUL_10295</name>
</gene>
<dbReference type="EMBL" id="JBHUMF010000025">
    <property type="protein sequence ID" value="MFD2681135.1"/>
    <property type="molecule type" value="Genomic_DNA"/>
</dbReference>
<proteinExistence type="predicted"/>
<protein>
    <submittedName>
        <fullName evidence="1">YppF family protein</fullName>
    </submittedName>
</protein>
<dbReference type="InterPro" id="IPR025553">
    <property type="entry name" value="YppF"/>
</dbReference>
<name>A0ABW5RRS7_9BACI</name>